<accession>M4PPB1</accession>
<dbReference type="InterPro" id="IPR014001">
    <property type="entry name" value="Helicase_ATP-bd"/>
</dbReference>
<protein>
    <submittedName>
        <fullName evidence="2">Putative coat protein</fullName>
    </submittedName>
</protein>
<dbReference type="Gene3D" id="3.40.50.300">
    <property type="entry name" value="P-loop containing nucleotide triphosphate hydrolases"/>
    <property type="match status" value="2"/>
</dbReference>
<dbReference type="Pfam" id="PF04851">
    <property type="entry name" value="ResIII"/>
    <property type="match status" value="1"/>
</dbReference>
<dbReference type="PROSITE" id="PS51192">
    <property type="entry name" value="HELICASE_ATP_BIND_1"/>
    <property type="match status" value="1"/>
</dbReference>
<dbReference type="EMBL" id="JQ687139">
    <property type="protein sequence ID" value="AGH07918.1"/>
    <property type="molecule type" value="Genomic_RNA"/>
</dbReference>
<dbReference type="GO" id="GO:0005524">
    <property type="term" value="F:ATP binding"/>
    <property type="evidence" value="ECO:0007669"/>
    <property type="project" value="InterPro"/>
</dbReference>
<dbReference type="InterPro" id="IPR006935">
    <property type="entry name" value="Helicase/UvrB_N"/>
</dbReference>
<proteinExistence type="predicted"/>
<feature type="domain" description="Helicase ATP-binding" evidence="1">
    <location>
        <begin position="57"/>
        <end position="196"/>
    </location>
</feature>
<dbReference type="GO" id="GO:0016787">
    <property type="term" value="F:hydrolase activity"/>
    <property type="evidence" value="ECO:0007669"/>
    <property type="project" value="InterPro"/>
</dbReference>
<organism evidence="2">
    <name type="scientific">Agaricus bisporus spherical virus</name>
    <dbReference type="NCBI Taxonomy" id="1192193"/>
    <lineage>
        <taxon>Viruses</taxon>
        <taxon>Riboviria</taxon>
        <taxon>dsRNA viruses</taxon>
    </lineage>
</organism>
<dbReference type="GO" id="GO:0019028">
    <property type="term" value="C:viral capsid"/>
    <property type="evidence" value="ECO:0007669"/>
    <property type="project" value="UniProtKB-KW"/>
</dbReference>
<dbReference type="SUPFAM" id="SSF52540">
    <property type="entry name" value="P-loop containing nucleoside triphosphate hydrolases"/>
    <property type="match status" value="1"/>
</dbReference>
<dbReference type="InterPro" id="IPR027417">
    <property type="entry name" value="P-loop_NTPase"/>
</dbReference>
<evidence type="ECO:0000313" key="2">
    <source>
        <dbReference type="EMBL" id="AGH07918.1"/>
    </source>
</evidence>
<evidence type="ECO:0000259" key="1">
    <source>
        <dbReference type="PROSITE" id="PS51192"/>
    </source>
</evidence>
<keyword evidence="2" id="KW-0167">Capsid protein</keyword>
<feature type="non-terminal residue" evidence="2">
    <location>
        <position position="1"/>
    </location>
</feature>
<dbReference type="GO" id="GO:0003677">
    <property type="term" value="F:DNA binding"/>
    <property type="evidence" value="ECO:0007669"/>
    <property type="project" value="InterPro"/>
</dbReference>
<sequence length="629" mass="71029">DWGNPLDTVAPCGVDQPEHRTLTQEVSEFIPTVQEIENVPTVNNPGNANKIEHYVENNIIDTRYGKLFVAPCGLGKTKFAPAMIMRKLGYASLVMITERVRSAESAFEWYAKCPLKGIDYYELRAGGKTRTCGKSGSLRTMTIMTTNAWVDSKRKLKRTELLMLDEAHNVTSGTVAVMLQTPKEQLVRVTATPPDDGIPLDLATPLRSIIRFKYWDIRDVEEDFESNGGTHLMIYPTVSEVAQNYAYLEARYPGKTIMATGDSICDRKDRLSFKQLESRSMEDCFIVATDVLQESVTLGVTRVWDTGSRVRPFTDVANRLISENPEDCDWTPDRLIVSATWSEIGQVCGRVGRIPRSEGGVATIAFREGMPPRRGFYVGEKRDRVPVQGPYVTDQRIAQFHKYKQAIIRKISSGECTSYEIKIRRALEYLEVKAPLRDVAQEKNSYVQGMFANERLQECEAEAVTVSENAPVSVELPVLKWVFGTTEVVHDEVELVAPKPRSYAKSHGNLFKQLPKVGLQVGEIGPMEAQKMVKAARRVRYDKSNDQGYCFLKLFNKPTRLRLQKHVPPNMPLHEVMKLGRIRVDQRLKFVSYNVAHVIKADRYANALDQLSYLAEIGKRVIVGVDEPE</sequence>
<reference evidence="2" key="1">
    <citation type="submission" date="2012-02" db="EMBL/GenBank/DDBJ databases">
        <title>Agaricus bisporus spherical virus.</title>
        <authorList>
            <person name="Kwon Y.C."/>
            <person name="Kim D.G."/>
            <person name="Ro H.-S."/>
            <person name="Lee H.-S."/>
        </authorList>
    </citation>
    <scope>NUCLEOTIDE SEQUENCE</scope>
</reference>
<keyword evidence="2" id="KW-0946">Virion</keyword>
<name>M4PPB1_9VIRU</name>